<keyword evidence="2" id="KW-1185">Reference proteome</keyword>
<accession>A0A834H5U3</accession>
<proteinExistence type="predicted"/>
<protein>
    <submittedName>
        <fullName evidence="1">Uncharacterized protein</fullName>
    </submittedName>
</protein>
<comment type="caution">
    <text evidence="1">The sequence shown here is derived from an EMBL/GenBank/DDBJ whole genome shotgun (WGS) entry which is preliminary data.</text>
</comment>
<reference evidence="1" key="1">
    <citation type="submission" date="2019-11" db="EMBL/GenBank/DDBJ databases">
        <authorList>
            <person name="Liu Y."/>
            <person name="Hou J."/>
            <person name="Li T.-Q."/>
            <person name="Guan C.-H."/>
            <person name="Wu X."/>
            <person name="Wu H.-Z."/>
            <person name="Ling F."/>
            <person name="Zhang R."/>
            <person name="Shi X.-G."/>
            <person name="Ren J.-P."/>
            <person name="Chen E.-F."/>
            <person name="Sun J.-M."/>
        </authorList>
    </citation>
    <scope>NUCLEOTIDE SEQUENCE</scope>
    <source>
        <strain evidence="1">Adult_tree_wgs_1</strain>
        <tissue evidence="1">Leaves</tissue>
    </source>
</reference>
<dbReference type="AlphaFoldDB" id="A0A834H5U3"/>
<organism evidence="1 2">
    <name type="scientific">Rhododendron simsii</name>
    <name type="common">Sims's rhododendron</name>
    <dbReference type="NCBI Taxonomy" id="118357"/>
    <lineage>
        <taxon>Eukaryota</taxon>
        <taxon>Viridiplantae</taxon>
        <taxon>Streptophyta</taxon>
        <taxon>Embryophyta</taxon>
        <taxon>Tracheophyta</taxon>
        <taxon>Spermatophyta</taxon>
        <taxon>Magnoliopsida</taxon>
        <taxon>eudicotyledons</taxon>
        <taxon>Gunneridae</taxon>
        <taxon>Pentapetalae</taxon>
        <taxon>asterids</taxon>
        <taxon>Ericales</taxon>
        <taxon>Ericaceae</taxon>
        <taxon>Ericoideae</taxon>
        <taxon>Rhodoreae</taxon>
        <taxon>Rhododendron</taxon>
    </lineage>
</organism>
<name>A0A834H5U3_RHOSS</name>
<gene>
    <name evidence="1" type="ORF">RHSIM_Rhsim04G0041700</name>
</gene>
<sequence length="201" mass="23033">MLVNKNALVEYNPKLRSLKNLNIYGIKSEFYAAGHIPSVVPLSDVATGERLTKNCLRPRMSALTRLEIALQKIEDSCCELSSCALPVVPTMEECMAKLSSMPQFLQNNEMRVKCKNLFTNSDDRALFMACPDDEERYYFIRQACPVTIKECMAKLSSIPEFSRNSELWARGANLFRHSKNRALFMACPDDEKSCYFYAWNR</sequence>
<evidence type="ECO:0000313" key="2">
    <source>
        <dbReference type="Proteomes" id="UP000626092"/>
    </source>
</evidence>
<dbReference type="Proteomes" id="UP000626092">
    <property type="component" value="Unassembled WGS sequence"/>
</dbReference>
<dbReference type="EMBL" id="WJXA01000004">
    <property type="protein sequence ID" value="KAF7146149.1"/>
    <property type="molecule type" value="Genomic_DNA"/>
</dbReference>
<evidence type="ECO:0000313" key="1">
    <source>
        <dbReference type="EMBL" id="KAF7146149.1"/>
    </source>
</evidence>
<dbReference type="OrthoDB" id="10407360at2759"/>